<dbReference type="Proteomes" id="UP000219621">
    <property type="component" value="Unassembled WGS sequence"/>
</dbReference>
<dbReference type="PANTHER" id="PTHR37418">
    <property type="entry name" value="3-KETO-5-AMINOHEXANOATE CLEAVAGE ENZYME-RELATED"/>
    <property type="match status" value="1"/>
</dbReference>
<reference evidence="7" key="1">
    <citation type="submission" date="2017-09" db="EMBL/GenBank/DDBJ databases">
        <authorList>
            <person name="Varghese N."/>
            <person name="Submissions S."/>
        </authorList>
    </citation>
    <scope>NUCLEOTIDE SEQUENCE [LARGE SCALE GENOMIC DNA]</scope>
    <source>
        <strain evidence="7">USBA 140</strain>
    </source>
</reference>
<dbReference type="AlphaFoldDB" id="A0A286GNU1"/>
<keyword evidence="7" id="KW-1185">Reference proteome</keyword>
<evidence type="ECO:0000256" key="1">
    <source>
        <dbReference type="ARBA" id="ARBA00001947"/>
    </source>
</evidence>
<evidence type="ECO:0000256" key="3">
    <source>
        <dbReference type="ARBA" id="ARBA00022723"/>
    </source>
</evidence>
<dbReference type="OrthoDB" id="9805277at2"/>
<dbReference type="InterPro" id="IPR008567">
    <property type="entry name" value="BKACE"/>
</dbReference>
<keyword evidence="2" id="KW-0808">Transferase</keyword>
<proteinExistence type="predicted"/>
<evidence type="ECO:0000256" key="2">
    <source>
        <dbReference type="ARBA" id="ARBA00022679"/>
    </source>
</evidence>
<sequence length="329" mass="35695">MAALETSVATDTPSTRREKRGREKVIITCAVTGSIHTPTMSPHLPITPDQIAEQALAAAEAGAAILHLHARDPETGRPSPDPDVFMRFLPRIKQQTGAVVNITTGGGQGMTVEDRMQAALKAQPEMCSLNMGSMNFALHPLAERYDGWKHDWEKPFLEGSKDFIFRNTFGDIERILKDLGEGCGTRFEFECYDVGHLYTLAHFLDKGLVKTPLFCQFIFGILGGIGPDPDNLTHMKSVADRLFGGDYRFSVLGGGRHQMGLATMGAVMGGNVRVGLEDSLTMGPGRLAVSNAEQVAHIRTILESLGLEVASPDEARTMLDLKGADLVAF</sequence>
<dbReference type="GO" id="GO:0046872">
    <property type="term" value="F:metal ion binding"/>
    <property type="evidence" value="ECO:0007669"/>
    <property type="project" value="UniProtKB-KW"/>
</dbReference>
<organism evidence="6 7">
    <name type="scientific">Caenispirillum bisanense</name>
    <dbReference type="NCBI Taxonomy" id="414052"/>
    <lineage>
        <taxon>Bacteria</taxon>
        <taxon>Pseudomonadati</taxon>
        <taxon>Pseudomonadota</taxon>
        <taxon>Alphaproteobacteria</taxon>
        <taxon>Rhodospirillales</taxon>
        <taxon>Novispirillaceae</taxon>
        <taxon>Caenispirillum</taxon>
    </lineage>
</organism>
<accession>A0A286GNU1</accession>
<keyword evidence="4" id="KW-0862">Zinc</keyword>
<dbReference type="GO" id="GO:0043720">
    <property type="term" value="F:3-keto-5-aminohexanoate cleavage activity"/>
    <property type="evidence" value="ECO:0007669"/>
    <property type="project" value="InterPro"/>
</dbReference>
<name>A0A286GNU1_9PROT</name>
<protein>
    <submittedName>
        <fullName evidence="6">Uncharacterized conserved protein, DUF849 family</fullName>
    </submittedName>
</protein>
<evidence type="ECO:0000256" key="5">
    <source>
        <dbReference type="SAM" id="MobiDB-lite"/>
    </source>
</evidence>
<dbReference type="RefSeq" id="WP_097280046.1">
    <property type="nucleotide sequence ID" value="NZ_OCNJ01000006.1"/>
</dbReference>
<evidence type="ECO:0000313" key="7">
    <source>
        <dbReference type="Proteomes" id="UP000219621"/>
    </source>
</evidence>
<evidence type="ECO:0000313" key="6">
    <source>
        <dbReference type="EMBL" id="SOD97172.1"/>
    </source>
</evidence>
<dbReference type="InterPro" id="IPR013785">
    <property type="entry name" value="Aldolase_TIM"/>
</dbReference>
<dbReference type="PANTHER" id="PTHR37418:SF2">
    <property type="entry name" value="3-KETO-5-AMINOHEXANOATE CLEAVAGE ENZYME"/>
    <property type="match status" value="1"/>
</dbReference>
<evidence type="ECO:0000256" key="4">
    <source>
        <dbReference type="ARBA" id="ARBA00022833"/>
    </source>
</evidence>
<dbReference type="Pfam" id="PF05853">
    <property type="entry name" value="BKACE"/>
    <property type="match status" value="1"/>
</dbReference>
<feature type="region of interest" description="Disordered" evidence="5">
    <location>
        <begin position="1"/>
        <end position="22"/>
    </location>
</feature>
<gene>
    <name evidence="6" type="ORF">SAMN05421508_106296</name>
</gene>
<keyword evidence="3" id="KW-0479">Metal-binding</keyword>
<dbReference type="Gene3D" id="3.20.20.70">
    <property type="entry name" value="Aldolase class I"/>
    <property type="match status" value="1"/>
</dbReference>
<dbReference type="EMBL" id="OCNJ01000006">
    <property type="protein sequence ID" value="SOD97172.1"/>
    <property type="molecule type" value="Genomic_DNA"/>
</dbReference>
<comment type="cofactor">
    <cofactor evidence="1">
        <name>Zn(2+)</name>
        <dbReference type="ChEBI" id="CHEBI:29105"/>
    </cofactor>
</comment>